<reference evidence="1" key="3">
    <citation type="submission" date="2025-09" db="UniProtKB">
        <authorList>
            <consortium name="Ensembl"/>
        </authorList>
    </citation>
    <scope>IDENTIFICATION</scope>
    <source>
        <strain evidence="1">broiler</strain>
    </source>
</reference>
<proteinExistence type="predicted"/>
<keyword evidence="2" id="KW-1185">Reference proteome</keyword>
<name>A0A8V0ZMV3_CHICK</name>
<reference evidence="1" key="1">
    <citation type="submission" date="2020-11" db="EMBL/GenBank/DDBJ databases">
        <title>Gallus gallus (Chicken) genome, bGalGal1, GRCg7b, maternal haplotype autosomes + Z &amp; W.</title>
        <authorList>
            <person name="Warren W."/>
            <person name="Formenti G."/>
            <person name="Fedrigo O."/>
            <person name="Haase B."/>
            <person name="Mountcastle J."/>
            <person name="Balacco J."/>
            <person name="Tracey A."/>
            <person name="Schneider V."/>
            <person name="Okimoto R."/>
            <person name="Cheng H."/>
            <person name="Hawken R."/>
            <person name="Howe K."/>
            <person name="Jarvis E.D."/>
        </authorList>
    </citation>
    <scope>NUCLEOTIDE SEQUENCE [LARGE SCALE GENOMIC DNA]</scope>
    <source>
        <strain evidence="1">Broiler</strain>
    </source>
</reference>
<reference evidence="1" key="2">
    <citation type="submission" date="2025-08" db="UniProtKB">
        <authorList>
            <consortium name="Ensembl"/>
        </authorList>
    </citation>
    <scope>IDENTIFICATION</scope>
    <source>
        <strain evidence="1">broiler</strain>
    </source>
</reference>
<evidence type="ECO:0000313" key="2">
    <source>
        <dbReference type="Proteomes" id="UP000000539"/>
    </source>
</evidence>
<accession>A0A8V0ZMV3</accession>
<dbReference type="Proteomes" id="UP000000539">
    <property type="component" value="Chromosome 14"/>
</dbReference>
<dbReference type="AlphaFoldDB" id="A0A8V0ZMV3"/>
<dbReference type="Ensembl" id="ENSGALT00010054299.1">
    <property type="protein sequence ID" value="ENSGALP00010032792.1"/>
    <property type="gene ID" value="ENSGALG00010022321.1"/>
</dbReference>
<protein>
    <submittedName>
        <fullName evidence="1">Uncharacterized protein</fullName>
    </submittedName>
</protein>
<organism evidence="1 2">
    <name type="scientific">Gallus gallus</name>
    <name type="common">Chicken</name>
    <dbReference type="NCBI Taxonomy" id="9031"/>
    <lineage>
        <taxon>Eukaryota</taxon>
        <taxon>Metazoa</taxon>
        <taxon>Chordata</taxon>
        <taxon>Craniata</taxon>
        <taxon>Vertebrata</taxon>
        <taxon>Euteleostomi</taxon>
        <taxon>Archelosauria</taxon>
        <taxon>Archosauria</taxon>
        <taxon>Dinosauria</taxon>
        <taxon>Saurischia</taxon>
        <taxon>Theropoda</taxon>
        <taxon>Coelurosauria</taxon>
        <taxon>Aves</taxon>
        <taxon>Neognathae</taxon>
        <taxon>Galloanserae</taxon>
        <taxon>Galliformes</taxon>
        <taxon>Phasianidae</taxon>
        <taxon>Phasianinae</taxon>
        <taxon>Gallus</taxon>
    </lineage>
</organism>
<sequence>YHVSSTTMWEHSTVRFPIFSLTLISAHPISQWITYTHCSLEALRSPGPHHQTQKDVACCLCPGKVAGFSLNIFISLRHLCTQPSPKAKRLC</sequence>
<evidence type="ECO:0000313" key="1">
    <source>
        <dbReference type="Ensembl" id="ENSGALP00010032792.1"/>
    </source>
</evidence>